<dbReference type="SUPFAM" id="SSF52151">
    <property type="entry name" value="FabD/lysophospholipase-like"/>
    <property type="match status" value="1"/>
</dbReference>
<name>A0A3D8LHC9_9BACT</name>
<dbReference type="Pfam" id="PF01734">
    <property type="entry name" value="Patatin"/>
    <property type="match status" value="1"/>
</dbReference>
<comment type="caution">
    <text evidence="4">The sequence shown here is derived from an EMBL/GenBank/DDBJ whole genome shotgun (WGS) entry which is preliminary data.</text>
</comment>
<protein>
    <recommendedName>
        <fullName evidence="3">PNPLA domain-containing protein</fullName>
    </recommendedName>
</protein>
<keyword evidence="5" id="KW-1185">Reference proteome</keyword>
<accession>A0A3D8LHC9</accession>
<evidence type="ECO:0000313" key="4">
    <source>
        <dbReference type="EMBL" id="RDV16758.1"/>
    </source>
</evidence>
<keyword evidence="1 2" id="KW-0443">Lipid metabolism</keyword>
<dbReference type="InterPro" id="IPR002641">
    <property type="entry name" value="PNPLA_dom"/>
</dbReference>
<evidence type="ECO:0000256" key="2">
    <source>
        <dbReference type="PROSITE-ProRule" id="PRU01161"/>
    </source>
</evidence>
<reference evidence="5" key="1">
    <citation type="submission" date="2018-08" db="EMBL/GenBank/DDBJ databases">
        <authorList>
            <person name="Liu Z.-W."/>
            <person name="Du Z.-J."/>
        </authorList>
    </citation>
    <scope>NUCLEOTIDE SEQUENCE [LARGE SCALE GENOMIC DNA]</scope>
    <source>
        <strain evidence="5">H4X</strain>
    </source>
</reference>
<dbReference type="GO" id="GO:0016787">
    <property type="term" value="F:hydrolase activity"/>
    <property type="evidence" value="ECO:0007669"/>
    <property type="project" value="UniProtKB-UniRule"/>
</dbReference>
<dbReference type="PANTHER" id="PTHR46394">
    <property type="entry name" value="ANNEXIN"/>
    <property type="match status" value="1"/>
</dbReference>
<dbReference type="PANTHER" id="PTHR46394:SF1">
    <property type="entry name" value="PNPLA DOMAIN-CONTAINING PROTEIN"/>
    <property type="match status" value="1"/>
</dbReference>
<dbReference type="PROSITE" id="PS51635">
    <property type="entry name" value="PNPLA"/>
    <property type="match status" value="1"/>
</dbReference>
<gene>
    <name evidence="4" type="ORF">DXT99_02970</name>
</gene>
<dbReference type="RefSeq" id="WP_115564032.1">
    <property type="nucleotide sequence ID" value="NZ_QRGR01000003.1"/>
</dbReference>
<dbReference type="Proteomes" id="UP000256708">
    <property type="component" value="Unassembled WGS sequence"/>
</dbReference>
<feature type="active site" description="Proton acceptor" evidence="2">
    <location>
        <position position="283"/>
    </location>
</feature>
<feature type="short sequence motif" description="GXGXXG" evidence="2">
    <location>
        <begin position="47"/>
        <end position="52"/>
    </location>
</feature>
<feature type="short sequence motif" description="DGA/G" evidence="2">
    <location>
        <begin position="283"/>
        <end position="285"/>
    </location>
</feature>
<sequence>MKVEQFTTNNGLVQAELAELRERVKGKTFSDVVDDEGHQYVDLVMEGGGMLGIALVGYVYVLEQMGIRFLQLGGTSAGSINAMLMAAAGPKNKEASKWILEILANKNFEEFVDGDSDAKDFVKAITADSSIKKLLWKGAQVIDNMRDDFGLNPGQNFHDWLSALLKERGVDTWGKLKQLRLQGNENLKLRDGSAYTSDTVGRLALVAADITTQTKVNFPAMADMYWADPDQVNPADFVRASMSIPFFFHPFRLRDLPYGPNELKKWREVGYTGNIPDEVFFIDGGINSNFPIDLFHDNNKVPEAPTFGVKLGADRDKPKIISKFPNLVGAIFDSARQVHDFDFITKNPDYRHLVHCLDTDHFDWLDFSMPDEEKLRLFETGVRGAANFLIKFDWEKYKELRSTMVTVKHKSDDMVANAAVQKLINEVRPDKQDAAIGEQDI</sequence>
<dbReference type="Gene3D" id="3.40.1090.10">
    <property type="entry name" value="Cytosolic phospholipase A2 catalytic domain"/>
    <property type="match status" value="1"/>
</dbReference>
<dbReference type="AlphaFoldDB" id="A0A3D8LHC9"/>
<organism evidence="4 5">
    <name type="scientific">Pontibacter diazotrophicus</name>
    <dbReference type="NCBI Taxonomy" id="1400979"/>
    <lineage>
        <taxon>Bacteria</taxon>
        <taxon>Pseudomonadati</taxon>
        <taxon>Bacteroidota</taxon>
        <taxon>Cytophagia</taxon>
        <taxon>Cytophagales</taxon>
        <taxon>Hymenobacteraceae</taxon>
        <taxon>Pontibacter</taxon>
    </lineage>
</organism>
<keyword evidence="2" id="KW-0378">Hydrolase</keyword>
<evidence type="ECO:0000313" key="5">
    <source>
        <dbReference type="Proteomes" id="UP000256708"/>
    </source>
</evidence>
<dbReference type="InterPro" id="IPR052580">
    <property type="entry name" value="Lipid_Hydrolase"/>
</dbReference>
<feature type="short sequence motif" description="GXSXG" evidence="2">
    <location>
        <begin position="74"/>
        <end position="78"/>
    </location>
</feature>
<dbReference type="EMBL" id="QRGR01000003">
    <property type="protein sequence ID" value="RDV16758.1"/>
    <property type="molecule type" value="Genomic_DNA"/>
</dbReference>
<keyword evidence="2" id="KW-0442">Lipid degradation</keyword>
<dbReference type="GO" id="GO:0016042">
    <property type="term" value="P:lipid catabolic process"/>
    <property type="evidence" value="ECO:0007669"/>
    <property type="project" value="UniProtKB-UniRule"/>
</dbReference>
<evidence type="ECO:0000256" key="1">
    <source>
        <dbReference type="ARBA" id="ARBA00023098"/>
    </source>
</evidence>
<feature type="active site" description="Nucleophile" evidence="2">
    <location>
        <position position="76"/>
    </location>
</feature>
<feature type="domain" description="PNPLA" evidence="3">
    <location>
        <begin position="43"/>
        <end position="296"/>
    </location>
</feature>
<evidence type="ECO:0000259" key="3">
    <source>
        <dbReference type="PROSITE" id="PS51635"/>
    </source>
</evidence>
<proteinExistence type="predicted"/>
<dbReference type="InterPro" id="IPR016035">
    <property type="entry name" value="Acyl_Trfase/lysoPLipase"/>
</dbReference>
<dbReference type="OrthoDB" id="9770965at2"/>